<sequence>MGKAKLSVSFAPKKSEREFAPAAPPAVASGSEAGSASDSDGDFAGMIEADNDSDDAVMDDEFSEDGESDDDEDVSMSEGEGEEDEEEDEDLPRLKKGKAAKKPTRPLNEAIADILSSKPRASATAPILSRTAIERKLEEEKIEEKARKILAREHKLDYSKEHVLPSAADLEYERKLRKVATRGVVKLFNAVRAAQHKVKVVKAKDASVIPSMDTKEKVVSTAKSTFMDILRRGNQPKTQSVLFNREPPSEEAESAAAEKKSNGDKQAASGSSSWGVLDDGFMMDAKLKDWEQEDEDEMEF</sequence>
<organism evidence="3 4">
    <name type="scientific">Catenaria anguillulae PL171</name>
    <dbReference type="NCBI Taxonomy" id="765915"/>
    <lineage>
        <taxon>Eukaryota</taxon>
        <taxon>Fungi</taxon>
        <taxon>Fungi incertae sedis</taxon>
        <taxon>Blastocladiomycota</taxon>
        <taxon>Blastocladiomycetes</taxon>
        <taxon>Blastocladiales</taxon>
        <taxon>Catenariaceae</taxon>
        <taxon>Catenaria</taxon>
    </lineage>
</organism>
<keyword evidence="4" id="KW-1185">Reference proteome</keyword>
<dbReference type="InterPro" id="IPR012459">
    <property type="entry name" value="Rrp15"/>
</dbReference>
<dbReference type="STRING" id="765915.A0A1Y2HKE1"/>
<evidence type="ECO:0000256" key="1">
    <source>
        <dbReference type="ARBA" id="ARBA00007462"/>
    </source>
</evidence>
<name>A0A1Y2HKE1_9FUNG</name>
<feature type="region of interest" description="Disordered" evidence="2">
    <location>
        <begin position="1"/>
        <end position="107"/>
    </location>
</feature>
<dbReference type="PANTHER" id="PTHR13245:SF14">
    <property type="entry name" value="RRP15-LIKE PROTEIN"/>
    <property type="match status" value="1"/>
</dbReference>
<dbReference type="PANTHER" id="PTHR13245">
    <property type="entry name" value="RRP15-LIKE PROTEIN"/>
    <property type="match status" value="1"/>
</dbReference>
<reference evidence="3 4" key="1">
    <citation type="submission" date="2016-07" db="EMBL/GenBank/DDBJ databases">
        <title>Pervasive Adenine N6-methylation of Active Genes in Fungi.</title>
        <authorList>
            <consortium name="DOE Joint Genome Institute"/>
            <person name="Mondo S.J."/>
            <person name="Dannebaum R.O."/>
            <person name="Kuo R.C."/>
            <person name="Labutti K."/>
            <person name="Haridas S."/>
            <person name="Kuo A."/>
            <person name="Salamov A."/>
            <person name="Ahrendt S.R."/>
            <person name="Lipzen A."/>
            <person name="Sullivan W."/>
            <person name="Andreopoulos W.B."/>
            <person name="Clum A."/>
            <person name="Lindquist E."/>
            <person name="Daum C."/>
            <person name="Ramamoorthy G.K."/>
            <person name="Gryganskyi A."/>
            <person name="Culley D."/>
            <person name="Magnuson J.K."/>
            <person name="James T.Y."/>
            <person name="O'Malley M.A."/>
            <person name="Stajich J.E."/>
            <person name="Spatafora J.W."/>
            <person name="Visel A."/>
            <person name="Grigoriev I.V."/>
        </authorList>
    </citation>
    <scope>NUCLEOTIDE SEQUENCE [LARGE SCALE GENOMIC DNA]</scope>
    <source>
        <strain evidence="3 4">PL171</strain>
    </source>
</reference>
<protein>
    <submittedName>
        <fullName evidence="3">Rrp15p-domain-containing protein</fullName>
    </submittedName>
</protein>
<dbReference type="GO" id="GO:0030687">
    <property type="term" value="C:preribosome, large subunit precursor"/>
    <property type="evidence" value="ECO:0007669"/>
    <property type="project" value="TreeGrafter"/>
</dbReference>
<dbReference type="AlphaFoldDB" id="A0A1Y2HKE1"/>
<evidence type="ECO:0000313" key="3">
    <source>
        <dbReference type="EMBL" id="ORZ35045.1"/>
    </source>
</evidence>
<evidence type="ECO:0000256" key="2">
    <source>
        <dbReference type="SAM" id="MobiDB-lite"/>
    </source>
</evidence>
<dbReference type="GO" id="GO:0000470">
    <property type="term" value="P:maturation of LSU-rRNA"/>
    <property type="evidence" value="ECO:0007669"/>
    <property type="project" value="TreeGrafter"/>
</dbReference>
<comment type="caution">
    <text evidence="3">The sequence shown here is derived from an EMBL/GenBank/DDBJ whole genome shotgun (WGS) entry which is preliminary data.</text>
</comment>
<proteinExistence type="inferred from homology"/>
<dbReference type="GO" id="GO:0000460">
    <property type="term" value="P:maturation of 5.8S rRNA"/>
    <property type="evidence" value="ECO:0007669"/>
    <property type="project" value="TreeGrafter"/>
</dbReference>
<accession>A0A1Y2HKE1</accession>
<feature type="compositionally biased region" description="Low complexity" evidence="2">
    <location>
        <begin position="25"/>
        <end position="44"/>
    </location>
</feature>
<feature type="compositionally biased region" description="Acidic residues" evidence="2">
    <location>
        <begin position="49"/>
        <end position="90"/>
    </location>
</feature>
<feature type="compositionally biased region" description="Basic residues" evidence="2">
    <location>
        <begin position="94"/>
        <end position="104"/>
    </location>
</feature>
<dbReference type="Pfam" id="PF07890">
    <property type="entry name" value="Rrp15p"/>
    <property type="match status" value="1"/>
</dbReference>
<feature type="non-terminal residue" evidence="3">
    <location>
        <position position="300"/>
    </location>
</feature>
<dbReference type="EMBL" id="MCFL01000024">
    <property type="protein sequence ID" value="ORZ35045.1"/>
    <property type="molecule type" value="Genomic_DNA"/>
</dbReference>
<evidence type="ECO:0000313" key="4">
    <source>
        <dbReference type="Proteomes" id="UP000193411"/>
    </source>
</evidence>
<dbReference type="OrthoDB" id="20949at2759"/>
<feature type="region of interest" description="Disordered" evidence="2">
    <location>
        <begin position="230"/>
        <end position="278"/>
    </location>
</feature>
<comment type="similarity">
    <text evidence="1">Belongs to the RRP15 family.</text>
</comment>
<dbReference type="Proteomes" id="UP000193411">
    <property type="component" value="Unassembled WGS sequence"/>
</dbReference>
<gene>
    <name evidence="3" type="ORF">BCR44DRAFT_1434981</name>
</gene>